<keyword evidence="1" id="KW-0732">Signal</keyword>
<evidence type="ECO:0000313" key="3">
    <source>
        <dbReference type="EMBL" id="VDK88346.1"/>
    </source>
</evidence>
<evidence type="ECO:0000259" key="2">
    <source>
        <dbReference type="Pfam" id="PF04155"/>
    </source>
</evidence>
<proteinExistence type="predicted"/>
<keyword evidence="4" id="KW-1185">Reference proteome</keyword>
<evidence type="ECO:0000313" key="5">
    <source>
        <dbReference type="WBParaSite" id="nOo.2.0.1.t08101-RA"/>
    </source>
</evidence>
<dbReference type="AlphaFoldDB" id="A0A182EJ17"/>
<dbReference type="Pfam" id="PF04155">
    <property type="entry name" value="Ground-like"/>
    <property type="match status" value="1"/>
</dbReference>
<gene>
    <name evidence="3" type="ORF">NOO_LOCUS8101</name>
</gene>
<feature type="chain" id="PRO_5043137503" evidence="1">
    <location>
        <begin position="31"/>
        <end position="202"/>
    </location>
</feature>
<feature type="signal peptide" evidence="1">
    <location>
        <begin position="1"/>
        <end position="30"/>
    </location>
</feature>
<reference evidence="5" key="1">
    <citation type="submission" date="2016-06" db="UniProtKB">
        <authorList>
            <consortium name="WormBaseParasite"/>
        </authorList>
    </citation>
    <scope>IDENTIFICATION</scope>
</reference>
<dbReference type="Proteomes" id="UP000271087">
    <property type="component" value="Unassembled WGS sequence"/>
</dbReference>
<accession>A0A182EJ17</accession>
<evidence type="ECO:0000256" key="1">
    <source>
        <dbReference type="SAM" id="SignalP"/>
    </source>
</evidence>
<dbReference type="STRING" id="42157.A0A182EJ17"/>
<dbReference type="WBParaSite" id="nOo.2.0.1.t08101-RA">
    <property type="protein sequence ID" value="nOo.2.0.1.t08101-RA"/>
    <property type="gene ID" value="nOo.2.0.1.g08101"/>
</dbReference>
<dbReference type="InterPro" id="IPR007284">
    <property type="entry name" value="Ground-like_dom"/>
</dbReference>
<name>A0A182EJ17_ONCOC</name>
<sequence>MSRLTYRFQIAMELFALQILFFVLIKQTIAWKNPYCRYCPCYHPRVYCPPPRRCPPLYCPPPRCPPMYCPPPPKCPPPYCPPVYCPPPVCPPCFPPSKPYPPVWCCKGCKCSTRFKRDSSSANDLMQEINPVCNNDQLMTIMEKKIGTNATEAAFAIKKEADSELKAKFSVFCAMNDLIYVAHAGSFCQHKKGDIICFAYKF</sequence>
<dbReference type="EMBL" id="UYRW01003214">
    <property type="protein sequence ID" value="VDK88346.1"/>
    <property type="molecule type" value="Genomic_DNA"/>
</dbReference>
<protein>
    <submittedName>
        <fullName evidence="5">Ground-like domain-containing protein</fullName>
    </submittedName>
</protein>
<organism evidence="5">
    <name type="scientific">Onchocerca ochengi</name>
    <name type="common">Filarial nematode worm</name>
    <dbReference type="NCBI Taxonomy" id="42157"/>
    <lineage>
        <taxon>Eukaryota</taxon>
        <taxon>Metazoa</taxon>
        <taxon>Ecdysozoa</taxon>
        <taxon>Nematoda</taxon>
        <taxon>Chromadorea</taxon>
        <taxon>Rhabditida</taxon>
        <taxon>Spirurina</taxon>
        <taxon>Spiruromorpha</taxon>
        <taxon>Filarioidea</taxon>
        <taxon>Onchocercidae</taxon>
        <taxon>Onchocerca</taxon>
    </lineage>
</organism>
<evidence type="ECO:0000313" key="4">
    <source>
        <dbReference type="Proteomes" id="UP000271087"/>
    </source>
</evidence>
<dbReference type="OrthoDB" id="5867918at2759"/>
<feature type="domain" description="Ground-like" evidence="2">
    <location>
        <begin position="131"/>
        <end position="200"/>
    </location>
</feature>
<reference evidence="3 4" key="2">
    <citation type="submission" date="2018-08" db="EMBL/GenBank/DDBJ databases">
        <authorList>
            <person name="Laetsch R D."/>
            <person name="Stevens L."/>
            <person name="Kumar S."/>
            <person name="Blaxter L. M."/>
        </authorList>
    </citation>
    <scope>NUCLEOTIDE SEQUENCE [LARGE SCALE GENOMIC DNA]</scope>
</reference>